<feature type="chain" id="PRO_5013020303" evidence="1">
    <location>
        <begin position="22"/>
        <end position="536"/>
    </location>
</feature>
<dbReference type="Proteomes" id="UP000184123">
    <property type="component" value="Unassembled WGS sequence"/>
</dbReference>
<evidence type="ECO:0000313" key="4">
    <source>
        <dbReference type="EMBL" id="SHM69967.1"/>
    </source>
</evidence>
<dbReference type="InterPro" id="IPR017850">
    <property type="entry name" value="Alkaline_phosphatase_core_sf"/>
</dbReference>
<dbReference type="STRING" id="44933.SAMN05660971_03644"/>
<evidence type="ECO:0000256" key="1">
    <source>
        <dbReference type="SAM" id="SignalP"/>
    </source>
</evidence>
<dbReference type="Proteomes" id="UP000321726">
    <property type="component" value="Unassembled WGS sequence"/>
</dbReference>
<dbReference type="EMBL" id="BJXU01000024">
    <property type="protein sequence ID" value="GEN22760.1"/>
    <property type="molecule type" value="Genomic_DNA"/>
</dbReference>
<accession>A0A1M7KWR8</accession>
<dbReference type="Pfam" id="PF00884">
    <property type="entry name" value="Sulfatase"/>
    <property type="match status" value="1"/>
</dbReference>
<feature type="domain" description="Sulfatase N-terminal" evidence="2">
    <location>
        <begin position="38"/>
        <end position="363"/>
    </location>
</feature>
<reference evidence="3 6" key="2">
    <citation type="submission" date="2019-07" db="EMBL/GenBank/DDBJ databases">
        <title>Whole genome shotgun sequence of Halomonas cupida NBRC 102219.</title>
        <authorList>
            <person name="Hosoyama A."/>
            <person name="Uohara A."/>
            <person name="Ohji S."/>
            <person name="Ichikawa N."/>
        </authorList>
    </citation>
    <scope>NUCLEOTIDE SEQUENCE [LARGE SCALE GENOMIC DNA]</scope>
    <source>
        <strain evidence="3 6">NBRC 102219</strain>
    </source>
</reference>
<name>A0A1M7KWR8_9GAMM</name>
<dbReference type="AlphaFoldDB" id="A0A1M7KWR8"/>
<evidence type="ECO:0000313" key="6">
    <source>
        <dbReference type="Proteomes" id="UP000321726"/>
    </source>
</evidence>
<evidence type="ECO:0000313" key="5">
    <source>
        <dbReference type="Proteomes" id="UP000184123"/>
    </source>
</evidence>
<evidence type="ECO:0000259" key="2">
    <source>
        <dbReference type="Pfam" id="PF00884"/>
    </source>
</evidence>
<dbReference type="EMBL" id="FRCA01000011">
    <property type="protein sequence ID" value="SHM69967.1"/>
    <property type="molecule type" value="Genomic_DNA"/>
</dbReference>
<dbReference type="InterPro" id="IPR052701">
    <property type="entry name" value="GAG_Ulvan_Degrading_Sulfatases"/>
</dbReference>
<reference evidence="4 5" key="1">
    <citation type="submission" date="2016-11" db="EMBL/GenBank/DDBJ databases">
        <authorList>
            <person name="Jaros S."/>
            <person name="Januszkiewicz K."/>
            <person name="Wedrychowicz H."/>
        </authorList>
    </citation>
    <scope>NUCLEOTIDE SEQUENCE [LARGE SCALE GENOMIC DNA]</scope>
    <source>
        <strain evidence="4 5">DSM 4740</strain>
    </source>
</reference>
<dbReference type="Pfam" id="PF14707">
    <property type="entry name" value="Sulfatase_C"/>
    <property type="match status" value="1"/>
</dbReference>
<dbReference type="CDD" id="cd16142">
    <property type="entry name" value="ARS_like"/>
    <property type="match status" value="1"/>
</dbReference>
<proteinExistence type="predicted"/>
<dbReference type="SUPFAM" id="SSF53649">
    <property type="entry name" value="Alkaline phosphatase-like"/>
    <property type="match status" value="1"/>
</dbReference>
<keyword evidence="1" id="KW-0732">Signal</keyword>
<sequence>MDLARSVLVVAALAMASTSYAQEQDSTDDSSGSSSGPPNILFIYGDDIGVHNLSAYNHGIMGYETPNLDRIANEGALFTDAYAQQSCTAGRAAFILGQHPFRTGLLTIGMPGDDHGIPDWTPTIADMAKEHGYMTGQFGKNHLGDQDQHLPTNHGFDEFFGNLYHLNAEEEPEGYYYPKDPAFREQYGPRGVIHSTADGEIEDTGPLTRERMETVDEEFLTAATDFMDRANEQEKPFFMWFNSTRMHVWTHLRDESNGVTGVGLYPDGMVELDNYIGELLDKLDELGIADNTIVVFSSDNGAEKVTWPDGGISPFHGEKGTTWEGGFRVPLIARWPGVIEPGTKFNGIISQEDWFPTFAAAMGDDDIVEDLADDDGASLNGTDWRVHLDGYNMLPWFSGEVEESPRNEIFYFDQGGNLNAVRVGPWKAHFATLDGAINEATRSTPAWPLVINLKADPYETAWEESGMYIRWYAENTMWTFVPIQQKIREFFATIPDYPYQTGSSLSASNLGYQTLRNEELLERLQNVESVMPAARQ</sequence>
<dbReference type="InterPro" id="IPR000917">
    <property type="entry name" value="Sulfatase_N"/>
</dbReference>
<dbReference type="Gene3D" id="3.30.1120.10">
    <property type="match status" value="1"/>
</dbReference>
<dbReference type="PANTHER" id="PTHR43751">
    <property type="entry name" value="SULFATASE"/>
    <property type="match status" value="1"/>
</dbReference>
<feature type="signal peptide" evidence="1">
    <location>
        <begin position="1"/>
        <end position="21"/>
    </location>
</feature>
<dbReference type="RefSeq" id="WP_174788029.1">
    <property type="nucleotide sequence ID" value="NZ_BJXU01000024.1"/>
</dbReference>
<keyword evidence="6" id="KW-1185">Reference proteome</keyword>
<organism evidence="4 5">
    <name type="scientific">Halomonas cupida</name>
    <dbReference type="NCBI Taxonomy" id="44933"/>
    <lineage>
        <taxon>Bacteria</taxon>
        <taxon>Pseudomonadati</taxon>
        <taxon>Pseudomonadota</taxon>
        <taxon>Gammaproteobacteria</taxon>
        <taxon>Oceanospirillales</taxon>
        <taxon>Halomonadaceae</taxon>
        <taxon>Halomonas</taxon>
    </lineage>
</organism>
<dbReference type="Gene3D" id="3.40.720.10">
    <property type="entry name" value="Alkaline Phosphatase, subunit A"/>
    <property type="match status" value="1"/>
</dbReference>
<protein>
    <submittedName>
        <fullName evidence="4">Arylsulfatase</fullName>
    </submittedName>
</protein>
<gene>
    <name evidence="3" type="primary">arsA</name>
    <name evidence="3" type="ORF">HCU01_07090</name>
    <name evidence="4" type="ORF">SAMN05660971_03644</name>
</gene>
<evidence type="ECO:0000313" key="3">
    <source>
        <dbReference type="EMBL" id="GEN22760.1"/>
    </source>
</evidence>
<dbReference type="PANTHER" id="PTHR43751:SF2">
    <property type="entry name" value="SULFATASE N-TERMINAL DOMAIN-CONTAINING PROTEIN"/>
    <property type="match status" value="1"/>
</dbReference>